<dbReference type="AlphaFoldDB" id="A0A1F5XFR4"/>
<protein>
    <submittedName>
        <fullName evidence="3">Uncharacterized protein</fullName>
    </submittedName>
</protein>
<dbReference type="CDD" id="cd03493">
    <property type="entry name" value="SQR_QFR_TM"/>
    <property type="match status" value="1"/>
</dbReference>
<comment type="caution">
    <text evidence="3">The sequence shown here is derived from an EMBL/GenBank/DDBJ whole genome shotgun (WGS) entry which is preliminary data.</text>
</comment>
<reference evidence="3 4" key="1">
    <citation type="journal article" date="2016" name="Nat. Commun.">
        <title>Thousands of microbial genomes shed light on interconnected biogeochemical processes in an aquifer system.</title>
        <authorList>
            <person name="Anantharaman K."/>
            <person name="Brown C.T."/>
            <person name="Hug L.A."/>
            <person name="Sharon I."/>
            <person name="Castelle C.J."/>
            <person name="Probst A.J."/>
            <person name="Thomas B.C."/>
            <person name="Singh A."/>
            <person name="Wilkins M.J."/>
            <person name="Karaoz U."/>
            <person name="Brodie E.L."/>
            <person name="Williams K.H."/>
            <person name="Hubbard S.S."/>
            <person name="Banfield J.F."/>
        </authorList>
    </citation>
    <scope>NUCLEOTIDE SEQUENCE [LARGE SCALE GENOMIC DNA]</scope>
</reference>
<feature type="transmembrane region" description="Helical" evidence="2">
    <location>
        <begin position="169"/>
        <end position="187"/>
    </location>
</feature>
<accession>A0A1F5XFR4</accession>
<name>A0A1F5XFR4_9BACT</name>
<dbReference type="EMBL" id="MFIF01000012">
    <property type="protein sequence ID" value="OGF86689.1"/>
    <property type="molecule type" value="Genomic_DNA"/>
</dbReference>
<keyword evidence="2" id="KW-0472">Membrane</keyword>
<sequence length="193" mass="22270">MKLEYPLDPKKLSGRDRKKMISDFNSRLDEIANNAEKMNSDFDSQLKKLEKKPARTLEESKKNKQPERCLKCKEIKAYWLADACSADFTSSFSESLYVCENCGGIRHWGDDHKMKHLQIYRNGKWQYPSFMYNPDAIDKIVAKILVSIFYIVTISALTYHGDINGFHDFMGWTVTFAIFVGALFVIIQDAKSS</sequence>
<feature type="transmembrane region" description="Helical" evidence="2">
    <location>
        <begin position="140"/>
        <end position="157"/>
    </location>
</feature>
<keyword evidence="2" id="KW-0812">Transmembrane</keyword>
<evidence type="ECO:0000256" key="2">
    <source>
        <dbReference type="SAM" id="Phobius"/>
    </source>
</evidence>
<keyword evidence="1" id="KW-0175">Coiled coil</keyword>
<evidence type="ECO:0000313" key="4">
    <source>
        <dbReference type="Proteomes" id="UP000177346"/>
    </source>
</evidence>
<feature type="coiled-coil region" evidence="1">
    <location>
        <begin position="21"/>
        <end position="52"/>
    </location>
</feature>
<evidence type="ECO:0000313" key="3">
    <source>
        <dbReference type="EMBL" id="OGF86689.1"/>
    </source>
</evidence>
<dbReference type="Proteomes" id="UP000177346">
    <property type="component" value="Unassembled WGS sequence"/>
</dbReference>
<keyword evidence="2" id="KW-1133">Transmembrane helix</keyword>
<evidence type="ECO:0000256" key="1">
    <source>
        <dbReference type="SAM" id="Coils"/>
    </source>
</evidence>
<organism evidence="3 4">
    <name type="scientific">Candidatus Giovannonibacteria bacterium RIFCSPLOWO2_01_FULL_46_32</name>
    <dbReference type="NCBI Taxonomy" id="1798353"/>
    <lineage>
        <taxon>Bacteria</taxon>
        <taxon>Candidatus Giovannoniibacteriota</taxon>
    </lineage>
</organism>
<gene>
    <name evidence="3" type="ORF">A3B19_00385</name>
</gene>
<proteinExistence type="predicted"/>